<dbReference type="InterPro" id="IPR056944">
    <property type="entry name" value="Tubby_C-like"/>
</dbReference>
<feature type="domain" description="Tubby C-terminal" evidence="1">
    <location>
        <begin position="4"/>
        <end position="171"/>
    </location>
</feature>
<dbReference type="Proteomes" id="UP000618943">
    <property type="component" value="Unassembled WGS sequence"/>
</dbReference>
<protein>
    <recommendedName>
        <fullName evidence="1">Tubby C-terminal domain-containing protein</fullName>
    </recommendedName>
</protein>
<name>A0ABS1H6V7_9BACL</name>
<accession>A0ABS1H6V7</accession>
<dbReference type="Pfam" id="PF23728">
    <property type="entry name" value="Tubby_C_like"/>
    <property type="match status" value="1"/>
</dbReference>
<evidence type="ECO:0000313" key="3">
    <source>
        <dbReference type="Proteomes" id="UP000618943"/>
    </source>
</evidence>
<comment type="caution">
    <text evidence="2">The sequence shown here is derived from an EMBL/GenBank/DDBJ whole genome shotgun (WGS) entry which is preliminary data.</text>
</comment>
<dbReference type="EMBL" id="JAEOAH010000011">
    <property type="protein sequence ID" value="MBK3495148.1"/>
    <property type="molecule type" value="Genomic_DNA"/>
</dbReference>
<gene>
    <name evidence="2" type="ORF">JFL43_09825</name>
</gene>
<keyword evidence="3" id="KW-1185">Reference proteome</keyword>
<evidence type="ECO:0000259" key="1">
    <source>
        <dbReference type="Pfam" id="PF23728"/>
    </source>
</evidence>
<organism evidence="2 3">
    <name type="scientific">Viridibacillus soli</name>
    <dbReference type="NCBI Taxonomy" id="2798301"/>
    <lineage>
        <taxon>Bacteria</taxon>
        <taxon>Bacillati</taxon>
        <taxon>Bacillota</taxon>
        <taxon>Bacilli</taxon>
        <taxon>Bacillales</taxon>
        <taxon>Caryophanaceae</taxon>
        <taxon>Viridibacillus</taxon>
    </lineage>
</organism>
<sequence>MQRYTYLHPNSIETTPKITVMDEAGQAVYTFQRHYSNGLKRMIDKVMDYRYFLRYDVLDVQEQPLFTCKKVTRKGKVFYEAQDVIESKKYMLAYDGWKSMIPDLVITDGQMKMMLHKEMEGWSRFAVDGVDVARWQAVSGEEFTMELEIEDHSPIQNPSFFIAISQCVLFIGA</sequence>
<evidence type="ECO:0000313" key="2">
    <source>
        <dbReference type="EMBL" id="MBK3495148.1"/>
    </source>
</evidence>
<proteinExistence type="predicted"/>
<reference evidence="2 3" key="1">
    <citation type="submission" date="2020-12" db="EMBL/GenBank/DDBJ databases">
        <title>YIM B01967 draft genome.</title>
        <authorList>
            <person name="Yan X."/>
        </authorList>
    </citation>
    <scope>NUCLEOTIDE SEQUENCE [LARGE SCALE GENOMIC DNA]</scope>
    <source>
        <strain evidence="2 3">YIM B01967</strain>
    </source>
</reference>